<evidence type="ECO:0000256" key="4">
    <source>
        <dbReference type="ARBA" id="ARBA00022982"/>
    </source>
</evidence>
<evidence type="ECO:0000313" key="10">
    <source>
        <dbReference type="Proteomes" id="UP000248330"/>
    </source>
</evidence>
<keyword evidence="10" id="KW-1185">Reference proteome</keyword>
<evidence type="ECO:0000256" key="6">
    <source>
        <dbReference type="PROSITE-ProRule" id="PRU00433"/>
    </source>
</evidence>
<dbReference type="AlphaFoldDB" id="A0A318E044"/>
<dbReference type="SUPFAM" id="SSF46626">
    <property type="entry name" value="Cytochrome c"/>
    <property type="match status" value="1"/>
</dbReference>
<dbReference type="PANTHER" id="PTHR40942">
    <property type="match status" value="1"/>
</dbReference>
<dbReference type="InterPro" id="IPR036909">
    <property type="entry name" value="Cyt_c-like_dom_sf"/>
</dbReference>
<evidence type="ECO:0000256" key="2">
    <source>
        <dbReference type="ARBA" id="ARBA00022617"/>
    </source>
</evidence>
<keyword evidence="7" id="KW-0812">Transmembrane</keyword>
<dbReference type="GO" id="GO:0005506">
    <property type="term" value="F:iron ion binding"/>
    <property type="evidence" value="ECO:0007669"/>
    <property type="project" value="InterPro"/>
</dbReference>
<dbReference type="PROSITE" id="PS51007">
    <property type="entry name" value="CYTC"/>
    <property type="match status" value="1"/>
</dbReference>
<feature type="transmembrane region" description="Helical" evidence="7">
    <location>
        <begin position="12"/>
        <end position="35"/>
    </location>
</feature>
<evidence type="ECO:0000256" key="1">
    <source>
        <dbReference type="ARBA" id="ARBA00022448"/>
    </source>
</evidence>
<accession>A0A318E044</accession>
<dbReference type="Pfam" id="PF13442">
    <property type="entry name" value="Cytochrome_CBB3"/>
    <property type="match status" value="1"/>
</dbReference>
<dbReference type="OrthoDB" id="9814708at2"/>
<evidence type="ECO:0000256" key="5">
    <source>
        <dbReference type="ARBA" id="ARBA00023004"/>
    </source>
</evidence>
<keyword evidence="3 6" id="KW-0479">Metal-binding</keyword>
<dbReference type="EMBL" id="QICN01000016">
    <property type="protein sequence ID" value="PXV63625.1"/>
    <property type="molecule type" value="Genomic_DNA"/>
</dbReference>
<dbReference type="PRINTS" id="PR00607">
    <property type="entry name" value="CYTCHROMECIE"/>
</dbReference>
<sequence>MDHKDHDKVFFANFGVVMAALFGIFFICIIAASMISSEEEPDPAAIALVEERIRPVAKAVTDPDALIKVSAAAAQREPLSGAQLNTQLCAGCHSAGVLGAPKTGDGAAWAQRRDAAGGIDGLVSAVINGKGAMPPKAGDPSLSEDEIRGAVEFMLKEAGI</sequence>
<dbReference type="InterPro" id="IPR002323">
    <property type="entry name" value="Cyt_CIE"/>
</dbReference>
<dbReference type="RefSeq" id="WP_110266913.1">
    <property type="nucleotide sequence ID" value="NZ_CAKZQT010000018.1"/>
</dbReference>
<gene>
    <name evidence="9" type="ORF">C8D93_11621</name>
</gene>
<keyword evidence="1" id="KW-0813">Transport</keyword>
<comment type="caution">
    <text evidence="9">The sequence shown here is derived from an EMBL/GenBank/DDBJ whole genome shotgun (WGS) entry which is preliminary data.</text>
</comment>
<keyword evidence="4" id="KW-0249">Electron transport</keyword>
<dbReference type="GO" id="GO:0020037">
    <property type="term" value="F:heme binding"/>
    <property type="evidence" value="ECO:0007669"/>
    <property type="project" value="InterPro"/>
</dbReference>
<dbReference type="Gene3D" id="1.10.760.10">
    <property type="entry name" value="Cytochrome c-like domain"/>
    <property type="match status" value="1"/>
</dbReference>
<reference evidence="9 10" key="1">
    <citation type="submission" date="2018-04" db="EMBL/GenBank/DDBJ databases">
        <title>Genomic Encyclopedia of Type Strains, Phase IV (KMG-IV): sequencing the most valuable type-strain genomes for metagenomic binning, comparative biology and taxonomic classification.</title>
        <authorList>
            <person name="Goeker M."/>
        </authorList>
    </citation>
    <scope>NUCLEOTIDE SEQUENCE [LARGE SCALE GENOMIC DNA]</scope>
    <source>
        <strain evidence="9 10">DSM 104150</strain>
    </source>
</reference>
<keyword evidence="5 6" id="KW-0408">Iron</keyword>
<protein>
    <submittedName>
        <fullName evidence="9">Cytochrome c5</fullName>
    </submittedName>
</protein>
<dbReference type="GO" id="GO:0009055">
    <property type="term" value="F:electron transfer activity"/>
    <property type="evidence" value="ECO:0007669"/>
    <property type="project" value="InterPro"/>
</dbReference>
<evidence type="ECO:0000259" key="8">
    <source>
        <dbReference type="PROSITE" id="PS51007"/>
    </source>
</evidence>
<feature type="domain" description="Cytochrome c" evidence="8">
    <location>
        <begin position="76"/>
        <end position="158"/>
    </location>
</feature>
<evidence type="ECO:0000313" key="9">
    <source>
        <dbReference type="EMBL" id="PXV63625.1"/>
    </source>
</evidence>
<keyword evidence="7" id="KW-0472">Membrane</keyword>
<proteinExistence type="predicted"/>
<keyword evidence="2 6" id="KW-0349">Heme</keyword>
<keyword evidence="7" id="KW-1133">Transmembrane helix</keyword>
<dbReference type="PANTHER" id="PTHR40942:SF4">
    <property type="entry name" value="CYTOCHROME C5"/>
    <property type="match status" value="1"/>
</dbReference>
<dbReference type="InterPro" id="IPR009056">
    <property type="entry name" value="Cyt_c-like_dom"/>
</dbReference>
<name>A0A318E044_9GAMM</name>
<dbReference type="Proteomes" id="UP000248330">
    <property type="component" value="Unassembled WGS sequence"/>
</dbReference>
<organism evidence="9 10">
    <name type="scientific">Sinimarinibacterium flocculans</name>
    <dbReference type="NCBI Taxonomy" id="985250"/>
    <lineage>
        <taxon>Bacteria</taxon>
        <taxon>Pseudomonadati</taxon>
        <taxon>Pseudomonadota</taxon>
        <taxon>Gammaproteobacteria</taxon>
        <taxon>Nevskiales</taxon>
        <taxon>Nevskiaceae</taxon>
        <taxon>Sinimarinibacterium</taxon>
    </lineage>
</organism>
<evidence type="ECO:0000256" key="7">
    <source>
        <dbReference type="SAM" id="Phobius"/>
    </source>
</evidence>
<evidence type="ECO:0000256" key="3">
    <source>
        <dbReference type="ARBA" id="ARBA00022723"/>
    </source>
</evidence>